<protein>
    <recommendedName>
        <fullName evidence="11">Zinc metalloprotease</fullName>
        <ecNumber evidence="11">3.4.24.-</ecNumber>
    </recommendedName>
</protein>
<evidence type="ECO:0000256" key="10">
    <source>
        <dbReference type="ARBA" id="ARBA00023136"/>
    </source>
</evidence>
<keyword evidence="9 11" id="KW-0482">Metalloprotease</keyword>
<dbReference type="InterPro" id="IPR004387">
    <property type="entry name" value="Pept_M50_Zn"/>
</dbReference>
<evidence type="ECO:0000313" key="13">
    <source>
        <dbReference type="EMBL" id="MBO8482872.1"/>
    </source>
</evidence>
<organism evidence="13 14">
    <name type="scientific">Candidatus Cryptobacteroides avicola</name>
    <dbReference type="NCBI Taxonomy" id="2840757"/>
    <lineage>
        <taxon>Bacteria</taxon>
        <taxon>Pseudomonadati</taxon>
        <taxon>Bacteroidota</taxon>
        <taxon>Bacteroidia</taxon>
        <taxon>Bacteroidales</taxon>
        <taxon>Candidatus Cryptobacteroides</taxon>
    </lineage>
</organism>
<sequence>MVVLIKILQVILALSILIIIHEAGHFFFAKLFRIRVEKFYLFFDVKFALFRFKPKNSDTEYGIGWLPLGGYCKISGMIDESMDMESMKKPPQPWEFRSKPAWQRLLVMAGGVLFNFIFAILLYIGIMAGWGESYISNEKNSIYVNDLAYEMGFRTGDRILMLDDYVPERFEMLQADMIRKTTGKATVLRGNDTLDIYIDRNMVGEMLNTPGMFGLAVPFVVDTVPDTSPNRNSGLTRGDRIISIEGQPTSYLQDSRELLKSYQGQTVTASVLRDKDTMEVALQVDTTGLLGIYTQIPGIENRKYSVLEAIPAGLRLTFSTIGGYIQDLKLVFTPSTEAYKSVGSFISMGQIFPASWDWYRFVNILALLSIMLGVMNLLPIPALDGGHIVFTIYEMVTGKKPSDRFLEGAQIIGMILLFGLMMLAFGNDIGRLVR</sequence>
<comment type="caution">
    <text evidence="13">The sequence shown here is derived from an EMBL/GenBank/DDBJ whole genome shotgun (WGS) entry which is preliminary data.</text>
</comment>
<feature type="transmembrane region" description="Helical" evidence="11">
    <location>
        <begin position="358"/>
        <end position="378"/>
    </location>
</feature>
<evidence type="ECO:0000256" key="1">
    <source>
        <dbReference type="ARBA" id="ARBA00001947"/>
    </source>
</evidence>
<name>A0A940IGX5_9BACT</name>
<evidence type="ECO:0000256" key="7">
    <source>
        <dbReference type="ARBA" id="ARBA00022833"/>
    </source>
</evidence>
<dbReference type="GO" id="GO:0006508">
    <property type="term" value="P:proteolysis"/>
    <property type="evidence" value="ECO:0007669"/>
    <property type="project" value="UniProtKB-KW"/>
</dbReference>
<dbReference type="AlphaFoldDB" id="A0A940IGX5"/>
<evidence type="ECO:0000256" key="5">
    <source>
        <dbReference type="ARBA" id="ARBA00022692"/>
    </source>
</evidence>
<reference evidence="13" key="1">
    <citation type="submission" date="2020-10" db="EMBL/GenBank/DDBJ databases">
        <authorList>
            <person name="Gilroy R."/>
        </authorList>
    </citation>
    <scope>NUCLEOTIDE SEQUENCE</scope>
    <source>
        <strain evidence="13">G3-8215</strain>
    </source>
</reference>
<evidence type="ECO:0000256" key="8">
    <source>
        <dbReference type="ARBA" id="ARBA00022989"/>
    </source>
</evidence>
<keyword evidence="4" id="KW-0645">Protease</keyword>
<keyword evidence="5 11" id="KW-0812">Transmembrane</keyword>
<evidence type="ECO:0000256" key="3">
    <source>
        <dbReference type="ARBA" id="ARBA00007931"/>
    </source>
</evidence>
<feature type="transmembrane region" description="Helical" evidence="11">
    <location>
        <begin position="6"/>
        <end position="28"/>
    </location>
</feature>
<reference evidence="13" key="2">
    <citation type="journal article" date="2021" name="PeerJ">
        <title>Extensive microbial diversity within the chicken gut microbiome revealed by metagenomics and culture.</title>
        <authorList>
            <person name="Gilroy R."/>
            <person name="Ravi A."/>
            <person name="Getino M."/>
            <person name="Pursley I."/>
            <person name="Horton D.L."/>
            <person name="Alikhan N.F."/>
            <person name="Baker D."/>
            <person name="Gharbi K."/>
            <person name="Hall N."/>
            <person name="Watson M."/>
            <person name="Adriaenssens E.M."/>
            <person name="Foster-Nyarko E."/>
            <person name="Jarju S."/>
            <person name="Secka A."/>
            <person name="Antonio M."/>
            <person name="Oren A."/>
            <person name="Chaudhuri R.R."/>
            <person name="La Ragione R."/>
            <person name="Hildebrand F."/>
            <person name="Pallen M.J."/>
        </authorList>
    </citation>
    <scope>NUCLEOTIDE SEQUENCE</scope>
    <source>
        <strain evidence="13">G3-8215</strain>
    </source>
</reference>
<feature type="domain" description="Peptidase M50" evidence="12">
    <location>
        <begin position="10"/>
        <end position="419"/>
    </location>
</feature>
<dbReference type="NCBIfam" id="TIGR00054">
    <property type="entry name" value="RIP metalloprotease RseP"/>
    <property type="match status" value="1"/>
</dbReference>
<keyword evidence="7 11" id="KW-0862">Zinc</keyword>
<comment type="subcellular location">
    <subcellularLocation>
        <location evidence="2">Membrane</location>
        <topology evidence="2">Multi-pass membrane protein</topology>
    </subcellularLocation>
</comment>
<keyword evidence="11" id="KW-0479">Metal-binding</keyword>
<dbReference type="InterPro" id="IPR008915">
    <property type="entry name" value="Peptidase_M50"/>
</dbReference>
<gene>
    <name evidence="13" type="primary">rseP</name>
    <name evidence="13" type="ORF">IAB75_01955</name>
</gene>
<dbReference type="InterPro" id="IPR036034">
    <property type="entry name" value="PDZ_sf"/>
</dbReference>
<dbReference type="CDD" id="cd06163">
    <property type="entry name" value="S2P-M50_PDZ_RseP-like"/>
    <property type="match status" value="2"/>
</dbReference>
<evidence type="ECO:0000256" key="4">
    <source>
        <dbReference type="ARBA" id="ARBA00022670"/>
    </source>
</evidence>
<dbReference type="EMBL" id="JADILV010000012">
    <property type="protein sequence ID" value="MBO8482872.1"/>
    <property type="molecule type" value="Genomic_DNA"/>
</dbReference>
<feature type="transmembrane region" description="Helical" evidence="11">
    <location>
        <begin position="105"/>
        <end position="130"/>
    </location>
</feature>
<keyword evidence="10 11" id="KW-0472">Membrane</keyword>
<proteinExistence type="inferred from homology"/>
<evidence type="ECO:0000259" key="12">
    <source>
        <dbReference type="Pfam" id="PF02163"/>
    </source>
</evidence>
<dbReference type="GO" id="GO:0004222">
    <property type="term" value="F:metalloendopeptidase activity"/>
    <property type="evidence" value="ECO:0007669"/>
    <property type="project" value="InterPro"/>
</dbReference>
<dbReference type="Pfam" id="PF02163">
    <property type="entry name" value="Peptidase_M50"/>
    <property type="match status" value="1"/>
</dbReference>
<evidence type="ECO:0000256" key="9">
    <source>
        <dbReference type="ARBA" id="ARBA00023049"/>
    </source>
</evidence>
<dbReference type="EC" id="3.4.24.-" evidence="11"/>
<comment type="similarity">
    <text evidence="3 11">Belongs to the peptidase M50B family.</text>
</comment>
<dbReference type="PANTHER" id="PTHR42837:SF2">
    <property type="entry name" value="MEMBRANE METALLOPROTEASE ARASP2, CHLOROPLASTIC-RELATED"/>
    <property type="match status" value="1"/>
</dbReference>
<evidence type="ECO:0000256" key="6">
    <source>
        <dbReference type="ARBA" id="ARBA00022801"/>
    </source>
</evidence>
<dbReference type="SUPFAM" id="SSF50156">
    <property type="entry name" value="PDZ domain-like"/>
    <property type="match status" value="2"/>
</dbReference>
<dbReference type="Proteomes" id="UP000725002">
    <property type="component" value="Unassembled WGS sequence"/>
</dbReference>
<evidence type="ECO:0000256" key="11">
    <source>
        <dbReference type="RuleBase" id="RU362031"/>
    </source>
</evidence>
<accession>A0A940IGX5</accession>
<dbReference type="GO" id="GO:0016020">
    <property type="term" value="C:membrane"/>
    <property type="evidence" value="ECO:0007669"/>
    <property type="project" value="UniProtKB-SubCell"/>
</dbReference>
<comment type="cofactor">
    <cofactor evidence="1 11">
        <name>Zn(2+)</name>
        <dbReference type="ChEBI" id="CHEBI:29105"/>
    </cofactor>
</comment>
<dbReference type="PANTHER" id="PTHR42837">
    <property type="entry name" value="REGULATOR OF SIGMA-E PROTEASE RSEP"/>
    <property type="match status" value="1"/>
</dbReference>
<dbReference type="GO" id="GO:0046872">
    <property type="term" value="F:metal ion binding"/>
    <property type="evidence" value="ECO:0007669"/>
    <property type="project" value="UniProtKB-KW"/>
</dbReference>
<keyword evidence="6 11" id="KW-0378">Hydrolase</keyword>
<evidence type="ECO:0000313" key="14">
    <source>
        <dbReference type="Proteomes" id="UP000725002"/>
    </source>
</evidence>
<feature type="transmembrane region" description="Helical" evidence="11">
    <location>
        <begin position="405"/>
        <end position="425"/>
    </location>
</feature>
<evidence type="ECO:0000256" key="2">
    <source>
        <dbReference type="ARBA" id="ARBA00004141"/>
    </source>
</evidence>
<keyword evidence="8 11" id="KW-1133">Transmembrane helix</keyword>
<dbReference type="Gene3D" id="2.30.42.10">
    <property type="match status" value="1"/>
</dbReference>